<dbReference type="AlphaFoldDB" id="A0A183P0R6"/>
<organism evidence="1 2">
    <name type="scientific">Schistosoma mattheei</name>
    <dbReference type="NCBI Taxonomy" id="31246"/>
    <lineage>
        <taxon>Eukaryota</taxon>
        <taxon>Metazoa</taxon>
        <taxon>Spiralia</taxon>
        <taxon>Lophotrochozoa</taxon>
        <taxon>Platyhelminthes</taxon>
        <taxon>Trematoda</taxon>
        <taxon>Digenea</taxon>
        <taxon>Strigeidida</taxon>
        <taxon>Schistosomatoidea</taxon>
        <taxon>Schistosomatidae</taxon>
        <taxon>Schistosoma</taxon>
    </lineage>
</organism>
<proteinExistence type="predicted"/>
<sequence length="210" mass="23362">MVVGGSQQETLDPGFVLLSTHQRGVPVILRELVLHGGFDLVSTSFTVRDVTTELSEPQLTSCRTEIEDDDDDELNDDEDANDMTTVSFSNSASEMRPVFVVSKDRETCSKRAVIGARLNRREEELKCIREDFMAAEHGSDRDSDQEIEWERQQLQKAIINQNPAVLEAIQPILGTEDSNNTTTPADSTILGGLNVTDITLPKLKDNLQEK</sequence>
<evidence type="ECO:0000313" key="1">
    <source>
        <dbReference type="EMBL" id="VDP42246.1"/>
    </source>
</evidence>
<dbReference type="EMBL" id="UZAL01028586">
    <property type="protein sequence ID" value="VDP42246.1"/>
    <property type="molecule type" value="Genomic_DNA"/>
</dbReference>
<name>A0A183P0R6_9TREM</name>
<gene>
    <name evidence="1" type="ORF">SMTD_LOCUS7955</name>
</gene>
<protein>
    <submittedName>
        <fullName evidence="1">Uncharacterized protein</fullName>
    </submittedName>
</protein>
<reference evidence="1 2" key="1">
    <citation type="submission" date="2018-11" db="EMBL/GenBank/DDBJ databases">
        <authorList>
            <consortium name="Pathogen Informatics"/>
        </authorList>
    </citation>
    <scope>NUCLEOTIDE SEQUENCE [LARGE SCALE GENOMIC DNA]</scope>
    <source>
        <strain>Denwood</strain>
        <strain evidence="2">Zambia</strain>
    </source>
</reference>
<keyword evidence="2" id="KW-1185">Reference proteome</keyword>
<evidence type="ECO:0000313" key="2">
    <source>
        <dbReference type="Proteomes" id="UP000269396"/>
    </source>
</evidence>
<dbReference type="STRING" id="31246.A0A183P0R6"/>
<dbReference type="Proteomes" id="UP000269396">
    <property type="component" value="Unassembled WGS sequence"/>
</dbReference>
<accession>A0A183P0R6</accession>